<name>A0A1I5WHF6_9BACI</name>
<keyword evidence="2" id="KW-1185">Reference proteome</keyword>
<dbReference type="Pfam" id="PF12438">
    <property type="entry name" value="DUF3679"/>
    <property type="match status" value="1"/>
</dbReference>
<accession>A0A1I5WHF6</accession>
<reference evidence="1 2" key="1">
    <citation type="submission" date="2016-10" db="EMBL/GenBank/DDBJ databases">
        <authorList>
            <person name="Varghese N."/>
            <person name="Submissions S."/>
        </authorList>
    </citation>
    <scope>NUCLEOTIDE SEQUENCE [LARGE SCALE GENOMIC DNA]</scope>
    <source>
        <strain evidence="1 2">DSM 13796</strain>
    </source>
</reference>
<evidence type="ECO:0000313" key="2">
    <source>
        <dbReference type="Proteomes" id="UP000182762"/>
    </source>
</evidence>
<gene>
    <name evidence="1" type="ORF">SAMN02745910_00567</name>
</gene>
<dbReference type="InterPro" id="IPR020534">
    <property type="entry name" value="Uncharacterised_YqxA"/>
</dbReference>
<evidence type="ECO:0008006" key="3">
    <source>
        <dbReference type="Google" id="ProtNLM"/>
    </source>
</evidence>
<sequence>MFRFFIKCFFITLLLAFGVLVGMQVSNEGLIKMKGYDDPNFSNALTVEKNERGYAEAEVLGENVELLDIEEKQRMLEERKAFNIFSSTGQHLSKMVKGGVDAFFNFIDGIV</sequence>
<dbReference type="EMBL" id="FOXX01000001">
    <property type="protein sequence ID" value="SFQ19101.1"/>
    <property type="molecule type" value="Genomic_DNA"/>
</dbReference>
<organism evidence="1 2">
    <name type="scientific">Priestia endophytica DSM 13796</name>
    <dbReference type="NCBI Taxonomy" id="1121089"/>
    <lineage>
        <taxon>Bacteria</taxon>
        <taxon>Bacillati</taxon>
        <taxon>Bacillota</taxon>
        <taxon>Bacilli</taxon>
        <taxon>Bacillales</taxon>
        <taxon>Bacillaceae</taxon>
        <taxon>Priestia</taxon>
    </lineage>
</organism>
<protein>
    <recommendedName>
        <fullName evidence="3">DUF3679 domain-containing protein</fullName>
    </recommendedName>
</protein>
<proteinExistence type="predicted"/>
<dbReference type="GeneID" id="93709338"/>
<dbReference type="Proteomes" id="UP000182762">
    <property type="component" value="Unassembled WGS sequence"/>
</dbReference>
<evidence type="ECO:0000313" key="1">
    <source>
        <dbReference type="EMBL" id="SFQ19101.1"/>
    </source>
</evidence>
<dbReference type="RefSeq" id="WP_061802039.1">
    <property type="nucleotide sequence ID" value="NZ_FOXX01000001.1"/>
</dbReference>
<comment type="caution">
    <text evidence="1">The sequence shown here is derived from an EMBL/GenBank/DDBJ whole genome shotgun (WGS) entry which is preliminary data.</text>
</comment>